<comment type="caution">
    <text evidence="1">The sequence shown here is derived from an EMBL/GenBank/DDBJ whole genome shotgun (WGS) entry which is preliminary data.</text>
</comment>
<dbReference type="Gene3D" id="2.60.120.200">
    <property type="match status" value="1"/>
</dbReference>
<accession>X1CAW5</accession>
<reference evidence="1" key="1">
    <citation type="journal article" date="2014" name="Front. Microbiol.">
        <title>High frequency of phylogenetically diverse reductive dehalogenase-homologous genes in deep subseafloor sedimentary metagenomes.</title>
        <authorList>
            <person name="Kawai M."/>
            <person name="Futagami T."/>
            <person name="Toyoda A."/>
            <person name="Takaki Y."/>
            <person name="Nishi S."/>
            <person name="Hori S."/>
            <person name="Arai W."/>
            <person name="Tsubouchi T."/>
            <person name="Morono Y."/>
            <person name="Uchiyama I."/>
            <person name="Ito T."/>
            <person name="Fujiyama A."/>
            <person name="Inagaki F."/>
            <person name="Takami H."/>
        </authorList>
    </citation>
    <scope>NUCLEOTIDE SEQUENCE</scope>
    <source>
        <strain evidence="1">Expedition CK06-06</strain>
    </source>
</reference>
<feature type="non-terminal residue" evidence="1">
    <location>
        <position position="1"/>
    </location>
</feature>
<protein>
    <submittedName>
        <fullName evidence="1">Uncharacterized protein</fullName>
    </submittedName>
</protein>
<sequence>LIPVMINQEQLGGLDFIFTTDILTVPDPDWTSLPPQIFQEWFPLSECYNPLPGPPVEDYASFNGVDSALTLDHLTGNWGTTWQWSGDFYFRSLTNAHITILAAGAAVISGISPTQGYARDKTVNHGLSVPLNEWVNIRLERNWSEPGTGKLKIWVNGVEKGQNITSMPNMNMDTIGGVRPTIIPTVANLDMRNFKLEIGTPGLPVIKLDLPLQVNACDDGPLGNDGTTVNMQLASCP</sequence>
<dbReference type="AlphaFoldDB" id="X1CAW5"/>
<proteinExistence type="predicted"/>
<organism evidence="1">
    <name type="scientific">marine sediment metagenome</name>
    <dbReference type="NCBI Taxonomy" id="412755"/>
    <lineage>
        <taxon>unclassified sequences</taxon>
        <taxon>metagenomes</taxon>
        <taxon>ecological metagenomes</taxon>
    </lineage>
</organism>
<gene>
    <name evidence="1" type="ORF">S01H4_46740</name>
</gene>
<dbReference type="InterPro" id="IPR013320">
    <property type="entry name" value="ConA-like_dom_sf"/>
</dbReference>
<evidence type="ECO:0000313" key="1">
    <source>
        <dbReference type="EMBL" id="GAG93458.1"/>
    </source>
</evidence>
<name>X1CAW5_9ZZZZ</name>
<dbReference type="EMBL" id="BART01026155">
    <property type="protein sequence ID" value="GAG93458.1"/>
    <property type="molecule type" value="Genomic_DNA"/>
</dbReference>
<dbReference type="SUPFAM" id="SSF49899">
    <property type="entry name" value="Concanavalin A-like lectins/glucanases"/>
    <property type="match status" value="1"/>
</dbReference>